<gene>
    <name evidence="1" type="ORF">Clopa_2862</name>
</gene>
<dbReference type="OrthoDB" id="6659686at2"/>
<dbReference type="PATRIC" id="fig|86416.3.peg.2848"/>
<accession>R4KDK3</accession>
<sequence length="136" mass="16073">MSKCYIINTNKKYDFNSEQEMIQYKKCSAYGHPWTEHIDNLQLNDVIFLYSNKNGIIATGLASGIAKAKDYKGKVDEEHYMKLNNFKILKNRVKYKQINNILNRNVVLGRTQIKLEYEDGLKIWQYITKNCLIKER</sequence>
<proteinExistence type="predicted"/>
<dbReference type="AlphaFoldDB" id="R4KDK3"/>
<dbReference type="eggNOG" id="COG1637">
    <property type="taxonomic scope" value="Bacteria"/>
</dbReference>
<reference evidence="1 2" key="1">
    <citation type="submission" date="2012-01" db="EMBL/GenBank/DDBJ databases">
        <title>Complete sequence of chromosome of Clostridium pasteurianum BC1.</title>
        <authorList>
            <consortium name="US DOE Joint Genome Institute"/>
            <person name="Lucas S."/>
            <person name="Han J."/>
            <person name="Lapidus A."/>
            <person name="Cheng J.-F."/>
            <person name="Goodwin L."/>
            <person name="Pitluck S."/>
            <person name="Peters L."/>
            <person name="Mikhailova N."/>
            <person name="Teshima H."/>
            <person name="Detter J.C."/>
            <person name="Han C."/>
            <person name="Tapia R."/>
            <person name="Land M."/>
            <person name="Hauser L."/>
            <person name="Kyrpides N."/>
            <person name="Ivanova N."/>
            <person name="Pagani I."/>
            <person name="Dunn J."/>
            <person name="Taghavi S."/>
            <person name="Francis A."/>
            <person name="van der Lelie D."/>
            <person name="Woyke T."/>
        </authorList>
    </citation>
    <scope>NUCLEOTIDE SEQUENCE [LARGE SCALE GENOMIC DNA]</scope>
    <source>
        <strain evidence="1 2">BC1</strain>
    </source>
</reference>
<keyword evidence="2" id="KW-1185">Reference proteome</keyword>
<evidence type="ECO:0008006" key="3">
    <source>
        <dbReference type="Google" id="ProtNLM"/>
    </source>
</evidence>
<dbReference type="RefSeq" id="WP_015615994.1">
    <property type="nucleotide sequence ID" value="NC_021182.1"/>
</dbReference>
<dbReference type="Proteomes" id="UP000013523">
    <property type="component" value="Chromosome"/>
</dbReference>
<evidence type="ECO:0000313" key="2">
    <source>
        <dbReference type="Proteomes" id="UP000013523"/>
    </source>
</evidence>
<dbReference type="STRING" id="86416.Clopa_2862"/>
<organism evidence="1 2">
    <name type="scientific">Clostridium pasteurianum BC1</name>
    <dbReference type="NCBI Taxonomy" id="86416"/>
    <lineage>
        <taxon>Bacteria</taxon>
        <taxon>Bacillati</taxon>
        <taxon>Bacillota</taxon>
        <taxon>Clostridia</taxon>
        <taxon>Eubacteriales</taxon>
        <taxon>Clostridiaceae</taxon>
        <taxon>Clostridium</taxon>
    </lineage>
</organism>
<dbReference type="HOGENOM" id="CLU_129135_0_0_9"/>
<name>R4KDK3_CLOPA</name>
<protein>
    <recommendedName>
        <fullName evidence="3">EVE domain-containing protein</fullName>
    </recommendedName>
</protein>
<dbReference type="EMBL" id="CP003261">
    <property type="protein sequence ID" value="AGK97700.1"/>
    <property type="molecule type" value="Genomic_DNA"/>
</dbReference>
<evidence type="ECO:0000313" key="1">
    <source>
        <dbReference type="EMBL" id="AGK97700.1"/>
    </source>
</evidence>
<dbReference type="KEGG" id="cpas:Clopa_2862"/>